<sequence>MTLPKEDEDDELNKERKNQVIYCNKTTHKRLHAPMMMSTTHASTVLPASSLARPLRTLNNINSASHVIQLHPNNSPKLSGKYSNFVFLFFFLNIVCKKKTEI</sequence>
<organism evidence="1 2">
    <name type="scientific">Daphnia magna</name>
    <dbReference type="NCBI Taxonomy" id="35525"/>
    <lineage>
        <taxon>Eukaryota</taxon>
        <taxon>Metazoa</taxon>
        <taxon>Ecdysozoa</taxon>
        <taxon>Arthropoda</taxon>
        <taxon>Crustacea</taxon>
        <taxon>Branchiopoda</taxon>
        <taxon>Diplostraca</taxon>
        <taxon>Cladocera</taxon>
        <taxon>Anomopoda</taxon>
        <taxon>Daphniidae</taxon>
        <taxon>Daphnia</taxon>
    </lineage>
</organism>
<evidence type="ECO:0000313" key="2">
    <source>
        <dbReference type="Proteomes" id="UP001234178"/>
    </source>
</evidence>
<comment type="caution">
    <text evidence="1">The sequence shown here is derived from an EMBL/GenBank/DDBJ whole genome shotgun (WGS) entry which is preliminary data.</text>
</comment>
<accession>A0ABR0A467</accession>
<proteinExistence type="predicted"/>
<name>A0ABR0A467_9CRUS</name>
<keyword evidence="2" id="KW-1185">Reference proteome</keyword>
<dbReference type="Proteomes" id="UP001234178">
    <property type="component" value="Unassembled WGS sequence"/>
</dbReference>
<evidence type="ECO:0000313" key="1">
    <source>
        <dbReference type="EMBL" id="KAK4019936.1"/>
    </source>
</evidence>
<gene>
    <name evidence="1" type="ORF">OUZ56_001935</name>
</gene>
<protein>
    <submittedName>
        <fullName evidence="1">Uncharacterized protein</fullName>
    </submittedName>
</protein>
<dbReference type="EMBL" id="JAOYFB010000036">
    <property type="protein sequence ID" value="KAK4019936.1"/>
    <property type="molecule type" value="Genomic_DNA"/>
</dbReference>
<reference evidence="1 2" key="1">
    <citation type="journal article" date="2023" name="Nucleic Acids Res.">
        <title>The hologenome of Daphnia magna reveals possible DNA methylation and microbiome-mediated evolution of the host genome.</title>
        <authorList>
            <person name="Chaturvedi A."/>
            <person name="Li X."/>
            <person name="Dhandapani V."/>
            <person name="Marshall H."/>
            <person name="Kissane S."/>
            <person name="Cuenca-Cambronero M."/>
            <person name="Asole G."/>
            <person name="Calvet F."/>
            <person name="Ruiz-Romero M."/>
            <person name="Marangio P."/>
            <person name="Guigo R."/>
            <person name="Rago D."/>
            <person name="Mirbahai L."/>
            <person name="Eastwood N."/>
            <person name="Colbourne J.K."/>
            <person name="Zhou J."/>
            <person name="Mallon E."/>
            <person name="Orsini L."/>
        </authorList>
    </citation>
    <scope>NUCLEOTIDE SEQUENCE [LARGE SCALE GENOMIC DNA]</scope>
    <source>
        <strain evidence="1">LRV0_1</strain>
    </source>
</reference>